<organism evidence="9 10">
    <name type="scientific">Defluviitalea raffinosedens</name>
    <dbReference type="NCBI Taxonomy" id="1450156"/>
    <lineage>
        <taxon>Bacteria</taxon>
        <taxon>Bacillati</taxon>
        <taxon>Bacillota</taxon>
        <taxon>Clostridia</taxon>
        <taxon>Lachnospirales</taxon>
        <taxon>Defluviitaleaceae</taxon>
        <taxon>Defluviitalea</taxon>
    </lineage>
</organism>
<dbReference type="EC" id="2.3.1.51" evidence="7"/>
<dbReference type="GO" id="GO:0016020">
    <property type="term" value="C:membrane"/>
    <property type="evidence" value="ECO:0007669"/>
    <property type="project" value="InterPro"/>
</dbReference>
<dbReference type="NCBIfam" id="TIGR00530">
    <property type="entry name" value="AGP_acyltrn"/>
    <property type="match status" value="1"/>
</dbReference>
<dbReference type="CDD" id="cd07989">
    <property type="entry name" value="LPLAT_AGPAT-like"/>
    <property type="match status" value="1"/>
</dbReference>
<evidence type="ECO:0000259" key="8">
    <source>
        <dbReference type="SMART" id="SM00563"/>
    </source>
</evidence>
<keyword evidence="7" id="KW-0594">Phospholipid biosynthesis</keyword>
<dbReference type="SMART" id="SM00563">
    <property type="entry name" value="PlsC"/>
    <property type="match status" value="1"/>
</dbReference>
<reference evidence="9 10" key="1">
    <citation type="submission" date="2019-12" db="EMBL/GenBank/DDBJ databases">
        <title>Defluviitalea raffinosedens, isolated from a biogas fermenter, genome sequencing and characterization.</title>
        <authorList>
            <person name="Rettenmaier R."/>
            <person name="Schneider M."/>
            <person name="Neuhaus K."/>
            <person name="Liebl W."/>
            <person name="Zverlov V."/>
        </authorList>
    </citation>
    <scope>NUCLEOTIDE SEQUENCE [LARGE SCALE GENOMIC DNA]</scope>
    <source>
        <strain evidence="9 10">249c-K6</strain>
    </source>
</reference>
<comment type="similarity">
    <text evidence="2 7">Belongs to the 1-acyl-sn-glycerol-3-phosphate acyltransferase family.</text>
</comment>
<comment type="pathway">
    <text evidence="1">Lipid metabolism.</text>
</comment>
<dbReference type="GO" id="GO:0006654">
    <property type="term" value="P:phosphatidic acid biosynthetic process"/>
    <property type="evidence" value="ECO:0007669"/>
    <property type="project" value="TreeGrafter"/>
</dbReference>
<evidence type="ECO:0000256" key="5">
    <source>
        <dbReference type="ARBA" id="ARBA00023098"/>
    </source>
</evidence>
<evidence type="ECO:0000256" key="7">
    <source>
        <dbReference type="RuleBase" id="RU361267"/>
    </source>
</evidence>
<dbReference type="SUPFAM" id="SSF69593">
    <property type="entry name" value="Glycerol-3-phosphate (1)-acyltransferase"/>
    <property type="match status" value="1"/>
</dbReference>
<keyword evidence="10" id="KW-1185">Reference proteome</keyword>
<sequence length="218" mass="24905">MVKYTFLKKFRTKEKLTAYAYKWVQGLARGVLWCSGARMTVNGKENIPKDKTVLFVANHKSFFDIPILVSVIDMPMAFIGKMELKKTPVVSYWMKKINCIFMDRDDIRQSLKAINQGIEQIKEGQSLLIFPEGTRIIGDELGEFKKGSLKLATKTNAPIVPIYIGNAYNILETHFPWVKATDILVNIGSPIDLENLSSEEKKNLSEYVKNQIENLRKI</sequence>
<keyword evidence="6 7" id="KW-0012">Acyltransferase</keyword>
<accession>A0A7C8LHY0</accession>
<comment type="caution">
    <text evidence="9">The sequence shown here is derived from an EMBL/GenBank/DDBJ whole genome shotgun (WGS) entry which is preliminary data.</text>
</comment>
<dbReference type="EMBL" id="WSLF01000003">
    <property type="protein sequence ID" value="KAE9635684.1"/>
    <property type="molecule type" value="Genomic_DNA"/>
</dbReference>
<dbReference type="Proteomes" id="UP000483018">
    <property type="component" value="Unassembled WGS sequence"/>
</dbReference>
<comment type="domain">
    <text evidence="7">The HXXXXD motif is essential for acyltransferase activity and may constitute the binding site for the phosphate moiety of the glycerol-3-phosphate.</text>
</comment>
<protein>
    <recommendedName>
        <fullName evidence="7">1-acyl-sn-glycerol-3-phosphate acyltransferase</fullName>
        <ecNumber evidence="7">2.3.1.51</ecNumber>
    </recommendedName>
</protein>
<feature type="domain" description="Phospholipid/glycerol acyltransferase" evidence="8">
    <location>
        <begin position="53"/>
        <end position="167"/>
    </location>
</feature>
<evidence type="ECO:0000313" key="9">
    <source>
        <dbReference type="EMBL" id="KAE9635684.1"/>
    </source>
</evidence>
<dbReference type="InterPro" id="IPR002123">
    <property type="entry name" value="Plipid/glycerol_acylTrfase"/>
</dbReference>
<evidence type="ECO:0000256" key="1">
    <source>
        <dbReference type="ARBA" id="ARBA00005189"/>
    </source>
</evidence>
<name>A0A7C8LHY0_9FIRM</name>
<dbReference type="InterPro" id="IPR004552">
    <property type="entry name" value="AGP_acyltrans"/>
</dbReference>
<dbReference type="RefSeq" id="WP_158739931.1">
    <property type="nucleotide sequence ID" value="NZ_JAFBEP010000001.1"/>
</dbReference>
<dbReference type="Pfam" id="PF01553">
    <property type="entry name" value="Acyltransferase"/>
    <property type="match status" value="1"/>
</dbReference>
<gene>
    <name evidence="9" type="ORF">GND95_05810</name>
</gene>
<evidence type="ECO:0000256" key="6">
    <source>
        <dbReference type="ARBA" id="ARBA00023315"/>
    </source>
</evidence>
<keyword evidence="7" id="KW-1208">Phospholipid metabolism</keyword>
<keyword evidence="3 7" id="KW-0444">Lipid biosynthesis</keyword>
<evidence type="ECO:0000256" key="4">
    <source>
        <dbReference type="ARBA" id="ARBA00022679"/>
    </source>
</evidence>
<dbReference type="OrthoDB" id="9803035at2"/>
<evidence type="ECO:0000313" key="10">
    <source>
        <dbReference type="Proteomes" id="UP000483018"/>
    </source>
</evidence>
<dbReference type="PANTHER" id="PTHR10434">
    <property type="entry name" value="1-ACYL-SN-GLYCEROL-3-PHOSPHATE ACYLTRANSFERASE"/>
    <property type="match status" value="1"/>
</dbReference>
<dbReference type="GO" id="GO:0003841">
    <property type="term" value="F:1-acylglycerol-3-phosphate O-acyltransferase activity"/>
    <property type="evidence" value="ECO:0007669"/>
    <property type="project" value="UniProtKB-UniRule"/>
</dbReference>
<dbReference type="AlphaFoldDB" id="A0A7C8LHY0"/>
<dbReference type="PANTHER" id="PTHR10434:SF64">
    <property type="entry name" value="1-ACYL-SN-GLYCEROL-3-PHOSPHATE ACYLTRANSFERASE-RELATED"/>
    <property type="match status" value="1"/>
</dbReference>
<comment type="catalytic activity">
    <reaction evidence="7">
        <text>a 1-acyl-sn-glycero-3-phosphate + an acyl-CoA = a 1,2-diacyl-sn-glycero-3-phosphate + CoA</text>
        <dbReference type="Rhea" id="RHEA:19709"/>
        <dbReference type="ChEBI" id="CHEBI:57287"/>
        <dbReference type="ChEBI" id="CHEBI:57970"/>
        <dbReference type="ChEBI" id="CHEBI:58342"/>
        <dbReference type="ChEBI" id="CHEBI:58608"/>
        <dbReference type="EC" id="2.3.1.51"/>
    </reaction>
</comment>
<evidence type="ECO:0000256" key="3">
    <source>
        <dbReference type="ARBA" id="ARBA00022516"/>
    </source>
</evidence>
<proteinExistence type="inferred from homology"/>
<evidence type="ECO:0000256" key="2">
    <source>
        <dbReference type="ARBA" id="ARBA00008655"/>
    </source>
</evidence>
<keyword evidence="4 7" id="KW-0808">Transferase</keyword>
<keyword evidence="5 7" id="KW-0443">Lipid metabolism</keyword>